<dbReference type="PANTHER" id="PTHR36306:SF3">
    <property type="entry name" value="GLYCOSIDE HYDROLASE FAMILY 57"/>
    <property type="match status" value="1"/>
</dbReference>
<dbReference type="Pfam" id="PF03065">
    <property type="entry name" value="Glyco_hydro_57"/>
    <property type="match status" value="1"/>
</dbReference>
<dbReference type="EMBL" id="MFCP01000026">
    <property type="protein sequence ID" value="OGE27947.1"/>
    <property type="molecule type" value="Genomic_DNA"/>
</dbReference>
<evidence type="ECO:0000256" key="1">
    <source>
        <dbReference type="ARBA" id="ARBA00006821"/>
    </source>
</evidence>
<evidence type="ECO:0000256" key="2">
    <source>
        <dbReference type="ARBA" id="ARBA00023277"/>
    </source>
</evidence>
<name>A0A1F5JH08_9BACT</name>
<dbReference type="AlphaFoldDB" id="A0A1F5JH08"/>
<protein>
    <recommendedName>
        <fullName evidence="4">Glycoside hydrolase family 57 N-terminal domain-containing protein</fullName>
    </recommendedName>
</protein>
<dbReference type="Proteomes" id="UP000177555">
    <property type="component" value="Unassembled WGS sequence"/>
</dbReference>
<gene>
    <name evidence="5" type="ORF">A2867_02640</name>
</gene>
<dbReference type="InterPro" id="IPR004300">
    <property type="entry name" value="Glyco_hydro_57_N"/>
</dbReference>
<reference evidence="5 6" key="1">
    <citation type="journal article" date="2016" name="Nat. Commun.">
        <title>Thousands of microbial genomes shed light on interconnected biogeochemical processes in an aquifer system.</title>
        <authorList>
            <person name="Anantharaman K."/>
            <person name="Brown C.T."/>
            <person name="Hug L.A."/>
            <person name="Sharon I."/>
            <person name="Castelle C.J."/>
            <person name="Probst A.J."/>
            <person name="Thomas B.C."/>
            <person name="Singh A."/>
            <person name="Wilkins M.J."/>
            <person name="Karaoz U."/>
            <person name="Brodie E.L."/>
            <person name="Williams K.H."/>
            <person name="Hubbard S.S."/>
            <person name="Banfield J.F."/>
        </authorList>
    </citation>
    <scope>NUCLEOTIDE SEQUENCE [LARGE SCALE GENOMIC DNA]</scope>
</reference>
<dbReference type="InterPro" id="IPR011330">
    <property type="entry name" value="Glyco_hydro/deAcase_b/a-brl"/>
</dbReference>
<dbReference type="PANTHER" id="PTHR36306">
    <property type="entry name" value="ALPHA-AMYLASE-RELATED-RELATED"/>
    <property type="match status" value="1"/>
</dbReference>
<keyword evidence="2 3" id="KW-0119">Carbohydrate metabolism</keyword>
<evidence type="ECO:0000259" key="4">
    <source>
        <dbReference type="Pfam" id="PF03065"/>
    </source>
</evidence>
<dbReference type="InterPro" id="IPR052046">
    <property type="entry name" value="GH57_Enzymes"/>
</dbReference>
<proteinExistence type="inferred from homology"/>
<evidence type="ECO:0000313" key="5">
    <source>
        <dbReference type="EMBL" id="OGE27947.1"/>
    </source>
</evidence>
<dbReference type="GO" id="GO:0005975">
    <property type="term" value="P:carbohydrate metabolic process"/>
    <property type="evidence" value="ECO:0007669"/>
    <property type="project" value="InterPro"/>
</dbReference>
<evidence type="ECO:0000313" key="6">
    <source>
        <dbReference type="Proteomes" id="UP000177555"/>
    </source>
</evidence>
<dbReference type="GO" id="GO:0003824">
    <property type="term" value="F:catalytic activity"/>
    <property type="evidence" value="ECO:0007669"/>
    <property type="project" value="InterPro"/>
</dbReference>
<comment type="caution">
    <text evidence="5">The sequence shown here is derived from an EMBL/GenBank/DDBJ whole genome shotgun (WGS) entry which is preliminary data.</text>
</comment>
<dbReference type="Gene3D" id="3.20.110.10">
    <property type="entry name" value="Glycoside hydrolase 38, N terminal domain"/>
    <property type="match status" value="1"/>
</dbReference>
<accession>A0A1F5JH08</accession>
<dbReference type="InterPro" id="IPR027291">
    <property type="entry name" value="Glyco_hydro_38_N_sf"/>
</dbReference>
<evidence type="ECO:0000256" key="3">
    <source>
        <dbReference type="RuleBase" id="RU361196"/>
    </source>
</evidence>
<feature type="domain" description="Glycoside hydrolase family 57 N-terminal" evidence="4">
    <location>
        <begin position="89"/>
        <end position="268"/>
    </location>
</feature>
<comment type="similarity">
    <text evidence="1 3">Belongs to the glycosyl hydrolase 57 family.</text>
</comment>
<sequence>MPEKIVLAGHYYNPLRESNHSRFKGICTDPQGLDWTGIIAEQSYTPQARKGVFKKTSFDFQGALECALADKYPETVAEIRVNMATRGVADAYIHPLLPDLSRVDKQIVIGAGIKRFFDITGKNPRFIWLPEAAVDTETLEVLIKNGIEGFICAPNQVVLNDGSDPNNVPTRIKPPSGETILALTYDQALSHKLAFEDDKDHPLRDDAYKFRDLVIRPALDRLRNGFPLMGYTDGETFGHHMQWGGDFIDTLINRALPEAGIEPISINEIDFNKVTIAEGRIWDRSAWSCLHGDLARWHGKCDCCGGAEVGWKEPFNKAFNFLNDRITKIIEGELGSSYIEKMIANFDQAFKNPGPPATTPELSLISSKVSALTALTSCATFFGDPHVSGRINILHARVAVEHLKDAGLPNRARALWSTFLSSMEQVWDPTNPGKTGRDMTEKLLRDRSYC</sequence>
<organism evidence="5 6">
    <name type="scientific">Candidatus Daviesbacteria bacterium RIFCSPHIGHO2_01_FULL_40_11</name>
    <dbReference type="NCBI Taxonomy" id="1797762"/>
    <lineage>
        <taxon>Bacteria</taxon>
        <taxon>Candidatus Daviesiibacteriota</taxon>
    </lineage>
</organism>
<dbReference type="SUPFAM" id="SSF88713">
    <property type="entry name" value="Glycoside hydrolase/deacetylase"/>
    <property type="match status" value="1"/>
</dbReference>